<evidence type="ECO:0000256" key="1">
    <source>
        <dbReference type="SAM" id="MobiDB-lite"/>
    </source>
</evidence>
<dbReference type="GeneID" id="78249387"/>
<name>U3GTC7_9CORY</name>
<gene>
    <name evidence="2" type="ORF">CARG_02790</name>
</gene>
<dbReference type="AlphaFoldDB" id="U3GTC7"/>
<dbReference type="HOGENOM" id="CLU_080106_0_0_11"/>
<dbReference type="Proteomes" id="UP000016943">
    <property type="component" value="Chromosome"/>
</dbReference>
<dbReference type="RefSeq" id="WP_020975861.1">
    <property type="nucleotide sequence ID" value="NC_022198.1"/>
</dbReference>
<protein>
    <recommendedName>
        <fullName evidence="4">DUF294 domain-containing protein</fullName>
    </recommendedName>
</protein>
<accession>U3GTC7</accession>
<sequence length="337" mass="36336">MLHESLVELSREATACRTHSHARGILSEAHHLLRNALDHSGDPTLLMSWYCDVVRNVFHSPATALPRINGRAVLPSAVELGGDFSRGEGLPTSPIVLVLPTNTPHPSTLRTQALEQDPAALTAHDPGLASIPATDRLARIEGYLQEIHSLARSINADGAHHGRSQTVSFVTRPSLADANHAGNGSQRALYADSPTNQPIDPALEHLLLADASAARPRAVTFVGGMPDKDATADVRRDVINPCVALARWAAVRAATASGYTPDRLHSPALSVDESEYVLDAWRTGIKIDLEQWKNRSHADFIDDLSHIHRSAYGASARMISEVIASVVTRSEEAPHGR</sequence>
<keyword evidence="3" id="KW-1185">Reference proteome</keyword>
<evidence type="ECO:0000313" key="2">
    <source>
        <dbReference type="EMBL" id="AGU14710.1"/>
    </source>
</evidence>
<evidence type="ECO:0000313" key="3">
    <source>
        <dbReference type="Proteomes" id="UP000016943"/>
    </source>
</evidence>
<organism evidence="2 3">
    <name type="scientific">Corynebacterium argentoratense DSM 44202</name>
    <dbReference type="NCBI Taxonomy" id="1348662"/>
    <lineage>
        <taxon>Bacteria</taxon>
        <taxon>Bacillati</taxon>
        <taxon>Actinomycetota</taxon>
        <taxon>Actinomycetes</taxon>
        <taxon>Mycobacteriales</taxon>
        <taxon>Corynebacteriaceae</taxon>
        <taxon>Corynebacterium</taxon>
    </lineage>
</organism>
<proteinExistence type="predicted"/>
<evidence type="ECO:0008006" key="4">
    <source>
        <dbReference type="Google" id="ProtNLM"/>
    </source>
</evidence>
<dbReference type="eggNOG" id="ENOG5032PE3">
    <property type="taxonomic scope" value="Bacteria"/>
</dbReference>
<dbReference type="EMBL" id="CP006365">
    <property type="protein sequence ID" value="AGU14710.1"/>
    <property type="molecule type" value="Genomic_DNA"/>
</dbReference>
<dbReference type="STRING" id="1348662.CARG_02790"/>
<dbReference type="KEGG" id="caz:CARG_02790"/>
<feature type="region of interest" description="Disordered" evidence="1">
    <location>
        <begin position="176"/>
        <end position="195"/>
    </location>
</feature>
<reference evidence="2 3" key="1">
    <citation type="journal article" date="2013" name="Genome Announc.">
        <title>Whole-Genome Sequence of the Clinical Strain Corynebacterium argentoratense DSM 44202, Isolated from a Human Throat Specimen.</title>
        <authorList>
            <person name="Bomholt C."/>
            <person name="Glaub A."/>
            <person name="Gravermann K."/>
            <person name="Albersmeier A."/>
            <person name="Brinkrolf K."/>
            <person name="Ruckert C."/>
            <person name="Tauch A."/>
        </authorList>
    </citation>
    <scope>NUCLEOTIDE SEQUENCE [LARGE SCALE GENOMIC DNA]</scope>
    <source>
        <strain evidence="2">DSM 44202</strain>
    </source>
</reference>
<dbReference type="PATRIC" id="fig|1348662.3.peg.547"/>
<dbReference type="OrthoDB" id="4415647at2"/>